<evidence type="ECO:0000256" key="1">
    <source>
        <dbReference type="SAM" id="MobiDB-lite"/>
    </source>
</evidence>
<protein>
    <submittedName>
        <fullName evidence="2">Unannotated protein</fullName>
    </submittedName>
</protein>
<feature type="compositionally biased region" description="Polar residues" evidence="1">
    <location>
        <begin position="103"/>
        <end position="115"/>
    </location>
</feature>
<feature type="region of interest" description="Disordered" evidence="1">
    <location>
        <begin position="80"/>
        <end position="115"/>
    </location>
</feature>
<gene>
    <name evidence="2" type="ORF">UFOPK4057_00497</name>
</gene>
<accession>A0A6J7PF05</accession>
<reference evidence="2" key="1">
    <citation type="submission" date="2020-05" db="EMBL/GenBank/DDBJ databases">
        <authorList>
            <person name="Chiriac C."/>
            <person name="Salcher M."/>
            <person name="Ghai R."/>
            <person name="Kavagutti S V."/>
        </authorList>
    </citation>
    <scope>NUCLEOTIDE SEQUENCE</scope>
</reference>
<feature type="region of interest" description="Disordered" evidence="1">
    <location>
        <begin position="1"/>
        <end position="47"/>
    </location>
</feature>
<dbReference type="AlphaFoldDB" id="A0A6J7PF05"/>
<organism evidence="2">
    <name type="scientific">freshwater metagenome</name>
    <dbReference type="NCBI Taxonomy" id="449393"/>
    <lineage>
        <taxon>unclassified sequences</taxon>
        <taxon>metagenomes</taxon>
        <taxon>ecological metagenomes</taxon>
    </lineage>
</organism>
<proteinExistence type="predicted"/>
<name>A0A6J7PF05_9ZZZZ</name>
<sequence>MAPSWATASPEPRATASDRRASENKAQPAACSGESISTTAPIGNPDFCNAGATTKAINCFAVPKASLPIRNTTVFPLRRTPVASANTLGRPSKTKPRTPSGAVRSSTSHPSCTTSDNCLSLDGSISRHMRKESIMSRRIESDNSRRVVERPRFIASETSEAFAARIREKTSSSDKS</sequence>
<dbReference type="EMBL" id="CAFBPC010000092">
    <property type="protein sequence ID" value="CAB5004200.1"/>
    <property type="molecule type" value="Genomic_DNA"/>
</dbReference>
<evidence type="ECO:0000313" key="2">
    <source>
        <dbReference type="EMBL" id="CAB5004200.1"/>
    </source>
</evidence>